<feature type="region of interest" description="Disordered" evidence="1">
    <location>
        <begin position="81"/>
        <end position="112"/>
    </location>
</feature>
<evidence type="ECO:0000313" key="2">
    <source>
        <dbReference type="EMBL" id="VDN30506.1"/>
    </source>
</evidence>
<feature type="compositionally biased region" description="Low complexity" evidence="1">
    <location>
        <begin position="195"/>
        <end position="206"/>
    </location>
</feature>
<accession>A0A3P7QI24</accession>
<proteinExistence type="predicted"/>
<keyword evidence="3" id="KW-1185">Reference proteome</keyword>
<name>A0A3P7QI24_DIBLA</name>
<feature type="region of interest" description="Disordered" evidence="1">
    <location>
        <begin position="156"/>
        <end position="213"/>
    </location>
</feature>
<dbReference type="AlphaFoldDB" id="A0A3P7QI24"/>
<reference evidence="2 3" key="1">
    <citation type="submission" date="2018-11" db="EMBL/GenBank/DDBJ databases">
        <authorList>
            <consortium name="Pathogen Informatics"/>
        </authorList>
    </citation>
    <scope>NUCLEOTIDE SEQUENCE [LARGE SCALE GENOMIC DNA]</scope>
</reference>
<gene>
    <name evidence="2" type="ORF">DILT_LOCUS15550</name>
</gene>
<dbReference type="EMBL" id="UYRU01079843">
    <property type="protein sequence ID" value="VDN30506.1"/>
    <property type="molecule type" value="Genomic_DNA"/>
</dbReference>
<organism evidence="2 3">
    <name type="scientific">Dibothriocephalus latus</name>
    <name type="common">Fish tapeworm</name>
    <name type="synonym">Diphyllobothrium latum</name>
    <dbReference type="NCBI Taxonomy" id="60516"/>
    <lineage>
        <taxon>Eukaryota</taxon>
        <taxon>Metazoa</taxon>
        <taxon>Spiralia</taxon>
        <taxon>Lophotrochozoa</taxon>
        <taxon>Platyhelminthes</taxon>
        <taxon>Cestoda</taxon>
        <taxon>Eucestoda</taxon>
        <taxon>Diphyllobothriidea</taxon>
        <taxon>Diphyllobothriidae</taxon>
        <taxon>Dibothriocephalus</taxon>
    </lineage>
</organism>
<protein>
    <submittedName>
        <fullName evidence="2">Uncharacterized protein</fullName>
    </submittedName>
</protein>
<feature type="compositionally biased region" description="Polar residues" evidence="1">
    <location>
        <begin position="88"/>
        <end position="100"/>
    </location>
</feature>
<sequence length="332" mass="36237">MLDGHSIGQPGMQRACLFCATSRALSSENRNVEVRKFSLSGDFSPEYNLDNLSRTCSPLQNTNTALTNFTGPRVFSVDPTNDPLLPHSSRSSQSANQLTPNLPALPGGEGCKRMVEWDRPQAPQWHLFSRLESTASTAVNAMSVHTWHPVRQEQRADITKLFPNQEEGDTNRMPCGSRHRPNSDSLSGGPRRLSQKQLQSEQQQQQPAVRPSPSISLQTFLTLWLKMSGCSSATDLDTSALTNPGACVVDQRTLPSPTSGNFLSRLSNFFKPSEASQSSESTVVPSKQEMGSARCSTLLPLRLVNVGSARCAFGSDIVTWLLENSDGALSCR</sequence>
<evidence type="ECO:0000313" key="3">
    <source>
        <dbReference type="Proteomes" id="UP000281553"/>
    </source>
</evidence>
<dbReference type="Proteomes" id="UP000281553">
    <property type="component" value="Unassembled WGS sequence"/>
</dbReference>
<evidence type="ECO:0000256" key="1">
    <source>
        <dbReference type="SAM" id="MobiDB-lite"/>
    </source>
</evidence>